<dbReference type="AlphaFoldDB" id="Q47DA2"/>
<accession>Q47DA2</accession>
<reference evidence="1" key="1">
    <citation type="submission" date="2005-08" db="EMBL/GenBank/DDBJ databases">
        <title>Complete sequence of Dechloromonas aromatica RCB.</title>
        <authorList>
            <person name="Salinero K.K."/>
            <person name="Copeland A."/>
            <person name="Lucas S."/>
            <person name="Lapidus A."/>
            <person name="Barry K."/>
            <person name="Detter J.C."/>
            <person name="Glavina T."/>
            <person name="Hammon N."/>
            <person name="Israni S."/>
            <person name="Pitluck S."/>
            <person name="Di Bartolo G."/>
            <person name="Trong S."/>
            <person name="Schmutz J."/>
            <person name="Larimer F."/>
            <person name="Land M."/>
            <person name="Ivanova N."/>
            <person name="Richardson P."/>
        </authorList>
    </citation>
    <scope>NUCLEOTIDE SEQUENCE</scope>
    <source>
        <strain evidence="1">RCB</strain>
    </source>
</reference>
<protein>
    <recommendedName>
        <fullName evidence="2">Coenzyme PQQ synthesis D</fullName>
    </recommendedName>
</protein>
<dbReference type="STRING" id="159087.Daro_2444"/>
<dbReference type="NCBIfam" id="TIGR04353">
    <property type="entry name" value="PqqD_rel_X"/>
    <property type="match status" value="1"/>
</dbReference>
<sequence length="88" mass="9989">MRLAKERFLVANFGDALAVFDCRTWESHLLPAQAAVLLEIAQELKEQSGNVSEAELEHTLRSEYKIELDALSLRQFLGTLREIGMLDE</sequence>
<evidence type="ECO:0000313" key="1">
    <source>
        <dbReference type="EMBL" id="AAZ47179.1"/>
    </source>
</evidence>
<proteinExistence type="predicted"/>
<evidence type="ECO:0008006" key="2">
    <source>
        <dbReference type="Google" id="ProtNLM"/>
    </source>
</evidence>
<dbReference type="InterPro" id="IPR027599">
    <property type="entry name" value="PqqD-rel_X"/>
</dbReference>
<organism evidence="1">
    <name type="scientific">Dechloromonas aromatica (strain RCB)</name>
    <dbReference type="NCBI Taxonomy" id="159087"/>
    <lineage>
        <taxon>Bacteria</taxon>
        <taxon>Pseudomonadati</taxon>
        <taxon>Pseudomonadota</taxon>
        <taxon>Betaproteobacteria</taxon>
        <taxon>Rhodocyclales</taxon>
        <taxon>Azonexaceae</taxon>
        <taxon>Dechloromonas</taxon>
    </lineage>
</organism>
<dbReference type="KEGG" id="dar:Daro_2444"/>
<name>Q47DA2_DECAR</name>
<dbReference type="HOGENOM" id="CLU_2463940_0_0_4"/>
<dbReference type="EMBL" id="CP000089">
    <property type="protein sequence ID" value="AAZ47179.1"/>
    <property type="molecule type" value="Genomic_DNA"/>
</dbReference>
<gene>
    <name evidence="1" type="ordered locus">Daro_2444</name>
</gene>